<feature type="transmembrane region" description="Helical" evidence="6">
    <location>
        <begin position="73"/>
        <end position="92"/>
    </location>
</feature>
<feature type="transmembrane region" description="Helical" evidence="6">
    <location>
        <begin position="50"/>
        <end position="67"/>
    </location>
</feature>
<dbReference type="InterPro" id="IPR036259">
    <property type="entry name" value="MFS_trans_sf"/>
</dbReference>
<organism evidence="7">
    <name type="scientific">Timema tahoe</name>
    <dbReference type="NCBI Taxonomy" id="61484"/>
    <lineage>
        <taxon>Eukaryota</taxon>
        <taxon>Metazoa</taxon>
        <taxon>Ecdysozoa</taxon>
        <taxon>Arthropoda</taxon>
        <taxon>Hexapoda</taxon>
        <taxon>Insecta</taxon>
        <taxon>Pterygota</taxon>
        <taxon>Neoptera</taxon>
        <taxon>Polyneoptera</taxon>
        <taxon>Phasmatodea</taxon>
        <taxon>Timematodea</taxon>
        <taxon>Timematoidea</taxon>
        <taxon>Timematidae</taxon>
        <taxon>Timema</taxon>
    </lineage>
</organism>
<dbReference type="AlphaFoldDB" id="A0A7R9I8X3"/>
<dbReference type="EMBL" id="OE000045">
    <property type="protein sequence ID" value="CAD7452132.1"/>
    <property type="molecule type" value="Genomic_DNA"/>
</dbReference>
<dbReference type="GO" id="GO:0006820">
    <property type="term" value="P:monoatomic anion transport"/>
    <property type="evidence" value="ECO:0007669"/>
    <property type="project" value="TreeGrafter"/>
</dbReference>
<feature type="transmembrane region" description="Helical" evidence="6">
    <location>
        <begin position="233"/>
        <end position="256"/>
    </location>
</feature>
<dbReference type="InterPro" id="IPR011701">
    <property type="entry name" value="MFS"/>
</dbReference>
<keyword evidence="2 6" id="KW-0812">Transmembrane</keyword>
<evidence type="ECO:0000313" key="7">
    <source>
        <dbReference type="EMBL" id="CAD7452132.1"/>
    </source>
</evidence>
<dbReference type="InterPro" id="IPR050382">
    <property type="entry name" value="MFS_Na/Anion_cotransporter"/>
</dbReference>
<feature type="transmembrane region" description="Helical" evidence="6">
    <location>
        <begin position="301"/>
        <end position="322"/>
    </location>
</feature>
<evidence type="ECO:0000256" key="3">
    <source>
        <dbReference type="ARBA" id="ARBA00022989"/>
    </source>
</evidence>
<dbReference type="GO" id="GO:0016020">
    <property type="term" value="C:membrane"/>
    <property type="evidence" value="ECO:0007669"/>
    <property type="project" value="UniProtKB-SubCell"/>
</dbReference>
<dbReference type="SUPFAM" id="SSF103473">
    <property type="entry name" value="MFS general substrate transporter"/>
    <property type="match status" value="1"/>
</dbReference>
<feature type="transmembrane region" description="Helical" evidence="6">
    <location>
        <begin position="268"/>
        <end position="289"/>
    </location>
</feature>
<protein>
    <recommendedName>
        <fullName evidence="8">Major facilitator superfamily (MFS) profile domain-containing protein</fullName>
    </recommendedName>
</protein>
<dbReference type="PANTHER" id="PTHR11662:SF77">
    <property type="entry name" value="MAJOR FACILITATOR SUPERFAMILY TRANSPORTER 17, ISOFORM F"/>
    <property type="match status" value="1"/>
</dbReference>
<dbReference type="Gene3D" id="1.20.1250.20">
    <property type="entry name" value="MFS general substrate transporter like domains"/>
    <property type="match status" value="2"/>
</dbReference>
<evidence type="ECO:0000256" key="6">
    <source>
        <dbReference type="SAM" id="Phobius"/>
    </source>
</evidence>
<evidence type="ECO:0000256" key="1">
    <source>
        <dbReference type="ARBA" id="ARBA00004141"/>
    </source>
</evidence>
<name>A0A7R9I8X3_9NEOP</name>
<dbReference type="PANTHER" id="PTHR11662">
    <property type="entry name" value="SOLUTE CARRIER FAMILY 17"/>
    <property type="match status" value="1"/>
</dbReference>
<dbReference type="Pfam" id="PF07690">
    <property type="entry name" value="MFS_1"/>
    <property type="match status" value="1"/>
</dbReference>
<evidence type="ECO:0000256" key="4">
    <source>
        <dbReference type="ARBA" id="ARBA00023136"/>
    </source>
</evidence>
<keyword evidence="3 6" id="KW-1133">Transmembrane helix</keyword>
<proteinExistence type="predicted"/>
<comment type="subcellular location">
    <subcellularLocation>
        <location evidence="1">Membrane</location>
        <topology evidence="1">Multi-pass membrane protein</topology>
    </subcellularLocation>
</comment>
<accession>A0A7R9I8X3</accession>
<gene>
    <name evidence="7" type="ORF">TTEB3V08_LOCUS320</name>
</gene>
<evidence type="ECO:0008006" key="8">
    <source>
        <dbReference type="Google" id="ProtNLM"/>
    </source>
</evidence>
<keyword evidence="4 6" id="KW-0472">Membrane</keyword>
<evidence type="ECO:0000256" key="5">
    <source>
        <dbReference type="SAM" id="MobiDB-lite"/>
    </source>
</evidence>
<feature type="transmembrane region" description="Helical" evidence="6">
    <location>
        <begin position="202"/>
        <end position="226"/>
    </location>
</feature>
<sequence length="360" mass="39178">MAYYRQRAGNVRGSGLTWPAMYSIVGHWIPAVERSRFMSSFQGQNPTSQGFSFGIGLTYPLCGFLIAHFGWRVVFYVTGTTGMLWCVMWYFLAFDTPASHPRIVPAELRYIESNVGNTVVGSKNGVLSGVPFLCSYLSSVFFCYLADVLVNKNLLTLTNLTISNYSKLPTIHTDYLLSGLTATSPTAGDTFLKNAVLMENTGLPIVVGGLLAQIIPGLLLLAIGYLGCNVEMVLVSWFLAVILITASYAGAMASIVDIAPNLAGPVLAFAQTIHMTASFLSPLAAGFLLHENQTLEQWRHVFWVAAVVACVTYISFQCFGTADIQAWNYPDQKVPVPLNVESDSTPLRRQEEGDGEPATG</sequence>
<evidence type="ECO:0000256" key="2">
    <source>
        <dbReference type="ARBA" id="ARBA00022692"/>
    </source>
</evidence>
<dbReference type="GO" id="GO:0022857">
    <property type="term" value="F:transmembrane transporter activity"/>
    <property type="evidence" value="ECO:0007669"/>
    <property type="project" value="InterPro"/>
</dbReference>
<feature type="region of interest" description="Disordered" evidence="5">
    <location>
        <begin position="339"/>
        <end position="360"/>
    </location>
</feature>
<reference evidence="7" key="1">
    <citation type="submission" date="2020-11" db="EMBL/GenBank/DDBJ databases">
        <authorList>
            <person name="Tran Van P."/>
        </authorList>
    </citation>
    <scope>NUCLEOTIDE SEQUENCE</scope>
</reference>